<feature type="transmembrane region" description="Helical" evidence="1">
    <location>
        <begin position="155"/>
        <end position="177"/>
    </location>
</feature>
<evidence type="ECO:0000313" key="3">
    <source>
        <dbReference type="Proteomes" id="UP000005408"/>
    </source>
</evidence>
<reference evidence="2" key="1">
    <citation type="submission" date="2022-08" db="UniProtKB">
        <authorList>
            <consortium name="EnsemblMetazoa"/>
        </authorList>
    </citation>
    <scope>IDENTIFICATION</scope>
    <source>
        <strain evidence="2">05x7-T-G4-1.051#20</strain>
    </source>
</reference>
<dbReference type="EnsemblMetazoa" id="G21052.1">
    <property type="protein sequence ID" value="G21052.1:cds"/>
    <property type="gene ID" value="G21052"/>
</dbReference>
<accession>A0A8W8JUK4</accession>
<protein>
    <submittedName>
        <fullName evidence="2">Uncharacterized protein</fullName>
    </submittedName>
</protein>
<evidence type="ECO:0000313" key="2">
    <source>
        <dbReference type="EnsemblMetazoa" id="G21052.1:cds"/>
    </source>
</evidence>
<evidence type="ECO:0000256" key="1">
    <source>
        <dbReference type="SAM" id="Phobius"/>
    </source>
</evidence>
<organism evidence="2 3">
    <name type="scientific">Magallana gigas</name>
    <name type="common">Pacific oyster</name>
    <name type="synonym">Crassostrea gigas</name>
    <dbReference type="NCBI Taxonomy" id="29159"/>
    <lineage>
        <taxon>Eukaryota</taxon>
        <taxon>Metazoa</taxon>
        <taxon>Spiralia</taxon>
        <taxon>Lophotrochozoa</taxon>
        <taxon>Mollusca</taxon>
        <taxon>Bivalvia</taxon>
        <taxon>Autobranchia</taxon>
        <taxon>Pteriomorphia</taxon>
        <taxon>Ostreida</taxon>
        <taxon>Ostreoidea</taxon>
        <taxon>Ostreidae</taxon>
        <taxon>Magallana</taxon>
    </lineage>
</organism>
<name>A0A8W8JUK4_MAGGI</name>
<sequence>MCGYSLFLCVLCRDALRDILDKTVQNPACILASVSDVRESVIVQMKCATLSQDVKGLCDCSRESCNHIDGCRKILGINDTQTALQCEEGYYGQDCLSPCRYPNFGRKCQFKCNCALSRCNHIKGCRHTTEIQMFTTKWDEVIKPNKHIWLTRKQLIFIIAGSFVLFIFTFIGVIMVARKRKLQRKRNTEPDLDSEFSSFQSNEDVADSTNNITTVQYCRHDAFKENYGDEIYANSCT</sequence>
<dbReference type="Gene3D" id="2.170.300.10">
    <property type="entry name" value="Tie2 ligand-binding domain superfamily"/>
    <property type="match status" value="1"/>
</dbReference>
<proteinExistence type="predicted"/>
<dbReference type="AlphaFoldDB" id="A0A8W8JUK4"/>
<dbReference type="Proteomes" id="UP000005408">
    <property type="component" value="Unassembled WGS sequence"/>
</dbReference>
<keyword evidence="3" id="KW-1185">Reference proteome</keyword>
<keyword evidence="1" id="KW-0812">Transmembrane</keyword>
<keyword evidence="1" id="KW-0472">Membrane</keyword>
<keyword evidence="1" id="KW-1133">Transmembrane helix</keyword>